<keyword evidence="6" id="KW-0961">Cell wall biogenesis/degradation</keyword>
<dbReference type="UniPathway" id="UPA00219"/>
<comment type="similarity">
    <text evidence="6">Belongs to the SEDS family. MrdB/RodA subfamily.</text>
</comment>
<feature type="transmembrane region" description="Helical" evidence="6">
    <location>
        <begin position="149"/>
        <end position="166"/>
    </location>
</feature>
<evidence type="ECO:0000313" key="8">
    <source>
        <dbReference type="Proteomes" id="UP000238327"/>
    </source>
</evidence>
<feature type="transmembrane region" description="Helical" evidence="6">
    <location>
        <begin position="196"/>
        <end position="214"/>
    </location>
</feature>
<feature type="transmembrane region" description="Helical" evidence="6">
    <location>
        <begin position="172"/>
        <end position="189"/>
    </location>
</feature>
<feature type="transmembrane region" description="Helical" evidence="6">
    <location>
        <begin position="56"/>
        <end position="77"/>
    </location>
</feature>
<reference evidence="7 8" key="1">
    <citation type="submission" date="2018-03" db="EMBL/GenBank/DDBJ databases">
        <title>Complete genome sequence and methylome analysis of Pseudomonas mendocina NEB 698.</title>
        <authorList>
            <person name="Morgan R.D."/>
        </authorList>
    </citation>
    <scope>NUCLEOTIDE SEQUENCE [LARGE SCALE GENOMIC DNA]</scope>
    <source>
        <strain evidence="7 8">NEB698</strain>
    </source>
</reference>
<dbReference type="PANTHER" id="PTHR30474">
    <property type="entry name" value="CELL CYCLE PROTEIN"/>
    <property type="match status" value="1"/>
</dbReference>
<feature type="transmembrane region" description="Helical" evidence="6">
    <location>
        <begin position="30"/>
        <end position="49"/>
    </location>
</feature>
<dbReference type="STRING" id="1001585.MDS_4102"/>
<keyword evidence="5 6" id="KW-0472">Membrane</keyword>
<feature type="transmembrane region" description="Helical" evidence="6">
    <location>
        <begin position="83"/>
        <end position="103"/>
    </location>
</feature>
<dbReference type="Proteomes" id="UP000238327">
    <property type="component" value="Chromosome"/>
</dbReference>
<accession>A0A2R3QQZ7</accession>
<proteinExistence type="inferred from homology"/>
<feature type="transmembrane region" description="Helical" evidence="6">
    <location>
        <begin position="317"/>
        <end position="344"/>
    </location>
</feature>
<evidence type="ECO:0000256" key="2">
    <source>
        <dbReference type="ARBA" id="ARBA00022692"/>
    </source>
</evidence>
<keyword evidence="6" id="KW-1003">Cell membrane</keyword>
<dbReference type="InterPro" id="IPR011923">
    <property type="entry name" value="RodA/MrdB"/>
</dbReference>
<evidence type="ECO:0000256" key="4">
    <source>
        <dbReference type="ARBA" id="ARBA00022989"/>
    </source>
</evidence>
<gene>
    <name evidence="6" type="primary">mrdB</name>
    <name evidence="6" type="synonym">rodA</name>
    <name evidence="7" type="ORF">C7A17_15695</name>
</gene>
<dbReference type="HAMAP" id="MF_02079">
    <property type="entry name" value="PGT_RodA"/>
    <property type="match status" value="1"/>
</dbReference>
<dbReference type="EC" id="2.4.99.28" evidence="6"/>
<evidence type="ECO:0000256" key="3">
    <source>
        <dbReference type="ARBA" id="ARBA00022960"/>
    </source>
</evidence>
<comment type="function">
    <text evidence="6">Peptidoglycan polymerase that is essential for cell wall elongation.</text>
</comment>
<keyword evidence="4 6" id="KW-1133">Transmembrane helix</keyword>
<feature type="transmembrane region" description="Helical" evidence="6">
    <location>
        <begin position="284"/>
        <end position="305"/>
    </location>
</feature>
<name>A0A2R3QQZ7_ECTME</name>
<keyword evidence="2 6" id="KW-0812">Transmembrane</keyword>
<evidence type="ECO:0000256" key="1">
    <source>
        <dbReference type="ARBA" id="ARBA00004141"/>
    </source>
</evidence>
<evidence type="ECO:0000256" key="6">
    <source>
        <dbReference type="HAMAP-Rule" id="MF_02079"/>
    </source>
</evidence>
<dbReference type="GO" id="GO:0015648">
    <property type="term" value="F:lipid-linked peptidoglycan transporter activity"/>
    <property type="evidence" value="ECO:0007669"/>
    <property type="project" value="TreeGrafter"/>
</dbReference>
<keyword evidence="6" id="KW-0328">Glycosyltransferase</keyword>
<dbReference type="InterPro" id="IPR001182">
    <property type="entry name" value="FtsW/RodA"/>
</dbReference>
<organism evidence="7 8">
    <name type="scientific">Ectopseudomonas mendocina</name>
    <name type="common">Pseudomonas mendocina</name>
    <dbReference type="NCBI Taxonomy" id="300"/>
    <lineage>
        <taxon>Bacteria</taxon>
        <taxon>Pseudomonadati</taxon>
        <taxon>Pseudomonadota</taxon>
        <taxon>Gammaproteobacteria</taxon>
        <taxon>Pseudomonadales</taxon>
        <taxon>Pseudomonadaceae</taxon>
        <taxon>Ectopseudomonas</taxon>
    </lineage>
</organism>
<dbReference type="NCBIfam" id="TIGR02210">
    <property type="entry name" value="rodA_shape"/>
    <property type="match status" value="1"/>
</dbReference>
<dbReference type="GO" id="GO:0051301">
    <property type="term" value="P:cell division"/>
    <property type="evidence" value="ECO:0007669"/>
    <property type="project" value="InterPro"/>
</dbReference>
<keyword evidence="6" id="KW-0573">Peptidoglycan synthesis</keyword>
<dbReference type="GO" id="GO:0071555">
    <property type="term" value="P:cell wall organization"/>
    <property type="evidence" value="ECO:0007669"/>
    <property type="project" value="UniProtKB-KW"/>
</dbReference>
<evidence type="ECO:0000313" key="7">
    <source>
        <dbReference type="EMBL" id="AVO54148.1"/>
    </source>
</evidence>
<dbReference type="GO" id="GO:0032153">
    <property type="term" value="C:cell division site"/>
    <property type="evidence" value="ECO:0007669"/>
    <property type="project" value="TreeGrafter"/>
</dbReference>
<protein>
    <recommendedName>
        <fullName evidence="6">Peptidoglycan glycosyltransferase MrdB</fullName>
        <shortName evidence="6">PGT</shortName>
        <ecNumber evidence="6">2.4.99.28</ecNumber>
    </recommendedName>
    <alternativeName>
        <fullName evidence="6">Cell elongation protein RodA</fullName>
    </alternativeName>
    <alternativeName>
        <fullName evidence="6">Cell wall polymerase</fullName>
    </alternativeName>
    <alternativeName>
        <fullName evidence="6">Peptidoglycan polymerase</fullName>
        <shortName evidence="6">PG polymerase</shortName>
    </alternativeName>
</protein>
<dbReference type="GO" id="GO:0008955">
    <property type="term" value="F:peptidoglycan glycosyltransferase activity"/>
    <property type="evidence" value="ECO:0007669"/>
    <property type="project" value="UniProtKB-UniRule"/>
</dbReference>
<sequence>MKSNFDRVLSDEDVLRRRATLLQRLHIDGWLLLLLLVLGAGSLFILYSASGKNIDLLLKQASSFGIGMVAVVVIAQFDPRFMARWVPLAYVIGVALLTVVEVMGHTAMGATRWINIPGVIRFQPSELMKIIMPMTIAWYLSRHNLPPRFKHIVISLAMIGVPFVLIVKQPDLGTSLLILASGAFVIFMAGLQWRWIVGAAAAVVPIAVGMWYFVMHDYQKRRVLTFLNPESDPLGAGWNIIQSKAAIGSGGVLGKGWLLGTQSHLDFLPESHTDFIIAVLAEEFGLVGVCLLLLLYLLLLARGLVITVQAQTLFGKLLAGALTMTFFVYVFVNIGMVSGLLPVVGVPLPFISYGGTHLVTLLSGFGILMAIHTHRKWIAQV</sequence>
<feature type="transmembrane region" description="Helical" evidence="6">
    <location>
        <begin position="350"/>
        <end position="371"/>
    </location>
</feature>
<comment type="pathway">
    <text evidence="6">Cell wall biogenesis; peptidoglycan biosynthesis.</text>
</comment>
<dbReference type="EMBL" id="CP027657">
    <property type="protein sequence ID" value="AVO54148.1"/>
    <property type="molecule type" value="Genomic_DNA"/>
</dbReference>
<keyword evidence="6" id="KW-0997">Cell inner membrane</keyword>
<evidence type="ECO:0000256" key="5">
    <source>
        <dbReference type="ARBA" id="ARBA00023136"/>
    </source>
</evidence>
<dbReference type="PANTHER" id="PTHR30474:SF1">
    <property type="entry name" value="PEPTIDOGLYCAN GLYCOSYLTRANSFERASE MRDB"/>
    <property type="match status" value="1"/>
</dbReference>
<keyword evidence="6" id="KW-0808">Transferase</keyword>
<dbReference type="GO" id="GO:0008360">
    <property type="term" value="P:regulation of cell shape"/>
    <property type="evidence" value="ECO:0007669"/>
    <property type="project" value="UniProtKB-KW"/>
</dbReference>
<comment type="subcellular location">
    <subcellularLocation>
        <location evidence="6">Cell inner membrane</location>
        <topology evidence="6">Multi-pass membrane protein</topology>
    </subcellularLocation>
    <subcellularLocation>
        <location evidence="1">Membrane</location>
        <topology evidence="1">Multi-pass membrane protein</topology>
    </subcellularLocation>
</comment>
<comment type="catalytic activity">
    <reaction evidence="6">
        <text>[GlcNAc-(1-&gt;4)-Mur2Ac(oyl-L-Ala-gamma-D-Glu-L-Lys-D-Ala-D-Ala)](n)-di-trans,octa-cis-undecaprenyl diphosphate + beta-D-GlcNAc-(1-&gt;4)-Mur2Ac(oyl-L-Ala-gamma-D-Glu-L-Lys-D-Ala-D-Ala)-di-trans,octa-cis-undecaprenyl diphosphate = [GlcNAc-(1-&gt;4)-Mur2Ac(oyl-L-Ala-gamma-D-Glu-L-Lys-D-Ala-D-Ala)](n+1)-di-trans,octa-cis-undecaprenyl diphosphate + di-trans,octa-cis-undecaprenyl diphosphate + H(+)</text>
        <dbReference type="Rhea" id="RHEA:23708"/>
        <dbReference type="Rhea" id="RHEA-COMP:9602"/>
        <dbReference type="Rhea" id="RHEA-COMP:9603"/>
        <dbReference type="ChEBI" id="CHEBI:15378"/>
        <dbReference type="ChEBI" id="CHEBI:58405"/>
        <dbReference type="ChEBI" id="CHEBI:60033"/>
        <dbReference type="ChEBI" id="CHEBI:78435"/>
        <dbReference type="EC" id="2.4.99.28"/>
    </reaction>
</comment>
<dbReference type="GO" id="GO:0005886">
    <property type="term" value="C:plasma membrane"/>
    <property type="evidence" value="ECO:0007669"/>
    <property type="project" value="UniProtKB-SubCell"/>
</dbReference>
<keyword evidence="3 6" id="KW-0133">Cell shape</keyword>
<dbReference type="Pfam" id="PF01098">
    <property type="entry name" value="FTSW_RODA_SPOVE"/>
    <property type="match status" value="1"/>
</dbReference>
<dbReference type="AlphaFoldDB" id="A0A2R3QQZ7"/>
<dbReference type="GO" id="GO:0009252">
    <property type="term" value="P:peptidoglycan biosynthetic process"/>
    <property type="evidence" value="ECO:0007669"/>
    <property type="project" value="UniProtKB-UniRule"/>
</dbReference>
<dbReference type="RefSeq" id="WP_106738894.1">
    <property type="nucleotide sequence ID" value="NZ_CP027657.1"/>
</dbReference>
<dbReference type="OrthoDB" id="9768187at2"/>